<keyword evidence="5" id="KW-0997">Cell inner membrane</keyword>
<feature type="domain" description="HAMP" evidence="14">
    <location>
        <begin position="211"/>
        <end position="263"/>
    </location>
</feature>
<dbReference type="SMART" id="SM00304">
    <property type="entry name" value="HAMP"/>
    <property type="match status" value="1"/>
</dbReference>
<comment type="subcellular location">
    <subcellularLocation>
        <location evidence="1">Cell inner membrane</location>
        <topology evidence="1">Multi-pass membrane protein</topology>
    </subcellularLocation>
</comment>
<keyword evidence="7 12" id="KW-1133">Transmembrane helix</keyword>
<evidence type="ECO:0000313" key="15">
    <source>
        <dbReference type="EMBL" id="MCO5397728.1"/>
    </source>
</evidence>
<organism evidence="15 16">
    <name type="scientific">Ralstonia soli</name>
    <dbReference type="NCBI Taxonomy" id="2953896"/>
    <lineage>
        <taxon>Bacteria</taxon>
        <taxon>Pseudomonadati</taxon>
        <taxon>Pseudomonadota</taxon>
        <taxon>Betaproteobacteria</taxon>
        <taxon>Burkholderiales</taxon>
        <taxon>Burkholderiaceae</taxon>
        <taxon>Ralstonia</taxon>
    </lineage>
</organism>
<dbReference type="PROSITE" id="PS50111">
    <property type="entry name" value="CHEMOTAXIS_TRANSDUC_2"/>
    <property type="match status" value="1"/>
</dbReference>
<feature type="domain" description="Methyl-accepting transducer" evidence="13">
    <location>
        <begin position="268"/>
        <end position="497"/>
    </location>
</feature>
<sequence length="512" mass="53890">MNKLSINARIAITTGFLGVLLIASGVFGVLGMARSNRTQHEAYAVHFASVVALGKSGTAMSRARFGLDWAMSNPNSPQLLPQLDRARVLLDESDQWWERFRQLPKTPELRRLTDDLGTKRTAVLREGIGQLMQAIRAGDTAWMTEARASHLIGLYTAMNNSQGTLEQYLSAAAKEATDHSEALFRMLLIGSAISIALGLLVAFYSWWSLRRAIMAPLNAALTQFDAIAAGELTTRSTIRSDDEMGMLLRGLAKMQDKLGATVTTVRSGAHSIASSTEQIAAGNMDLSARTERQAASLEETASAMEQLTSTVQLNAENAQQASDLAASAASMTARGREAVDSMVGTMRTIHAGSAKMIGIISTIEGIAFQTNILALNAAVEAARAGEEGRGFAVVAGEVRNLAQRSAAAAKEIGALIAESTSQVQRAAGTADGAGSTMSEIEAAIGKVAHIAGEIAIASREQSDGIRQASVAVSQMDEVTQQNAALVEEGAAAAASLAEQAQRLSAVTAGFKV</sequence>
<dbReference type="PANTHER" id="PTHR43531">
    <property type="entry name" value="PROTEIN ICFG"/>
    <property type="match status" value="1"/>
</dbReference>
<dbReference type="RefSeq" id="WP_252677805.1">
    <property type="nucleotide sequence ID" value="NZ_JAMXHT010000002.1"/>
</dbReference>
<dbReference type="Pfam" id="PF00672">
    <property type="entry name" value="HAMP"/>
    <property type="match status" value="1"/>
</dbReference>
<evidence type="ECO:0000256" key="10">
    <source>
        <dbReference type="ARBA" id="ARBA00029447"/>
    </source>
</evidence>
<keyword evidence="6 12" id="KW-0812">Transmembrane</keyword>
<evidence type="ECO:0000256" key="3">
    <source>
        <dbReference type="ARBA" id="ARBA00022481"/>
    </source>
</evidence>
<name>A0ABT1AHF6_9RALS</name>
<dbReference type="PROSITE" id="PS50885">
    <property type="entry name" value="HAMP"/>
    <property type="match status" value="1"/>
</dbReference>
<evidence type="ECO:0000256" key="4">
    <source>
        <dbReference type="ARBA" id="ARBA00022500"/>
    </source>
</evidence>
<evidence type="ECO:0000256" key="7">
    <source>
        <dbReference type="ARBA" id="ARBA00022989"/>
    </source>
</evidence>
<reference evidence="15" key="2">
    <citation type="journal article" date="2023" name="Front. Microbiol.">
        <title>Ralstonia chuxiongensis sp. nov., Ralstonia mojiangensis sp. nov., and Ralstonia soli sp. nov., isolated from tobacco fields, are three novel species in the family Burkholderiaceae.</title>
        <authorList>
            <person name="Lu C.H."/>
            <person name="Zhang Y.Y."/>
            <person name="Jiang N."/>
            <person name="Chen W."/>
            <person name="Shao X."/>
            <person name="Zhao Z.M."/>
            <person name="Lu W.L."/>
            <person name="Hu X."/>
            <person name="Xi Y.X."/>
            <person name="Zou S.Y."/>
            <person name="Wei Q.J."/>
            <person name="Lin Z.L."/>
            <person name="Gong L."/>
            <person name="Gai X.T."/>
            <person name="Zhang L.Q."/>
            <person name="Li J.Y."/>
            <person name="Jin Y."/>
            <person name="Xia Z.Y."/>
        </authorList>
    </citation>
    <scope>NUCLEOTIDE SEQUENCE</scope>
    <source>
        <strain evidence="15">21MJYT02-11</strain>
    </source>
</reference>
<proteinExistence type="inferred from homology"/>
<dbReference type="InterPro" id="IPR035440">
    <property type="entry name" value="4HB_MCP_dom_sf"/>
</dbReference>
<evidence type="ECO:0000256" key="5">
    <source>
        <dbReference type="ARBA" id="ARBA00022519"/>
    </source>
</evidence>
<dbReference type="CDD" id="cd11386">
    <property type="entry name" value="MCP_signal"/>
    <property type="match status" value="1"/>
</dbReference>
<dbReference type="SUPFAM" id="SSF47170">
    <property type="entry name" value="Aspartate receptor, ligand-binding domain"/>
    <property type="match status" value="1"/>
</dbReference>
<dbReference type="InterPro" id="IPR004089">
    <property type="entry name" value="MCPsignal_dom"/>
</dbReference>
<evidence type="ECO:0000259" key="14">
    <source>
        <dbReference type="PROSITE" id="PS50885"/>
    </source>
</evidence>
<feature type="transmembrane region" description="Helical" evidence="12">
    <location>
        <begin position="183"/>
        <end position="207"/>
    </location>
</feature>
<dbReference type="InterPro" id="IPR003660">
    <property type="entry name" value="HAMP_dom"/>
</dbReference>
<evidence type="ECO:0000256" key="1">
    <source>
        <dbReference type="ARBA" id="ARBA00004429"/>
    </source>
</evidence>
<evidence type="ECO:0000256" key="2">
    <source>
        <dbReference type="ARBA" id="ARBA00022475"/>
    </source>
</evidence>
<comment type="caution">
    <text evidence="15">The sequence shown here is derived from an EMBL/GenBank/DDBJ whole genome shotgun (WGS) entry which is preliminary data.</text>
</comment>
<evidence type="ECO:0000313" key="16">
    <source>
        <dbReference type="Proteomes" id="UP001162811"/>
    </source>
</evidence>
<accession>A0ABT1AHF6</accession>
<keyword evidence="8 12" id="KW-0472">Membrane</keyword>
<dbReference type="EMBL" id="JAMXHT010000002">
    <property type="protein sequence ID" value="MCO5397728.1"/>
    <property type="molecule type" value="Genomic_DNA"/>
</dbReference>
<comment type="similarity">
    <text evidence="10">Belongs to the methyl-accepting chemotaxis (MCP) protein family.</text>
</comment>
<protein>
    <submittedName>
        <fullName evidence="15">Methyl-accepting chemotaxis protein</fullName>
    </submittedName>
</protein>
<evidence type="ECO:0000259" key="13">
    <source>
        <dbReference type="PROSITE" id="PS50111"/>
    </source>
</evidence>
<reference evidence="15" key="1">
    <citation type="submission" date="2022-06" db="EMBL/GenBank/DDBJ databases">
        <authorList>
            <person name="Lu C.-H."/>
        </authorList>
    </citation>
    <scope>NUCLEOTIDE SEQUENCE</scope>
    <source>
        <strain evidence="15">21MJYT02-11</strain>
    </source>
</reference>
<evidence type="ECO:0000256" key="8">
    <source>
        <dbReference type="ARBA" id="ARBA00023136"/>
    </source>
</evidence>
<dbReference type="CDD" id="cd06225">
    <property type="entry name" value="HAMP"/>
    <property type="match status" value="1"/>
</dbReference>
<dbReference type="Gene3D" id="1.20.120.30">
    <property type="entry name" value="Aspartate receptor, ligand-binding domain"/>
    <property type="match status" value="1"/>
</dbReference>
<keyword evidence="9 11" id="KW-0807">Transducer</keyword>
<dbReference type="PRINTS" id="PR00260">
    <property type="entry name" value="CHEMTRNSDUCR"/>
</dbReference>
<keyword evidence="4" id="KW-0145">Chemotaxis</keyword>
<dbReference type="PANTHER" id="PTHR43531:SF14">
    <property type="entry name" value="METHYL-ACCEPTING CHEMOTAXIS PROTEIN I-RELATED"/>
    <property type="match status" value="1"/>
</dbReference>
<feature type="transmembrane region" description="Helical" evidence="12">
    <location>
        <begin position="6"/>
        <end position="30"/>
    </location>
</feature>
<keyword evidence="3" id="KW-0488">Methylation</keyword>
<dbReference type="InterPro" id="IPR003122">
    <property type="entry name" value="Tar_rcpt_lig-bd"/>
</dbReference>
<dbReference type="InterPro" id="IPR051310">
    <property type="entry name" value="MCP_chemotaxis"/>
</dbReference>
<keyword evidence="16" id="KW-1185">Reference proteome</keyword>
<dbReference type="Pfam" id="PF00015">
    <property type="entry name" value="MCPsignal"/>
    <property type="match status" value="1"/>
</dbReference>
<evidence type="ECO:0000256" key="12">
    <source>
        <dbReference type="SAM" id="Phobius"/>
    </source>
</evidence>
<dbReference type="SMART" id="SM00283">
    <property type="entry name" value="MA"/>
    <property type="match status" value="1"/>
</dbReference>
<dbReference type="Pfam" id="PF02203">
    <property type="entry name" value="TarH"/>
    <property type="match status" value="1"/>
</dbReference>
<dbReference type="Proteomes" id="UP001162811">
    <property type="component" value="Unassembled WGS sequence"/>
</dbReference>
<dbReference type="Gene3D" id="1.10.287.950">
    <property type="entry name" value="Methyl-accepting chemotaxis protein"/>
    <property type="match status" value="1"/>
</dbReference>
<gene>
    <name evidence="15" type="ORF">NG900_05870</name>
</gene>
<evidence type="ECO:0000256" key="11">
    <source>
        <dbReference type="PROSITE-ProRule" id="PRU00284"/>
    </source>
</evidence>
<evidence type="ECO:0000256" key="6">
    <source>
        <dbReference type="ARBA" id="ARBA00022692"/>
    </source>
</evidence>
<evidence type="ECO:0000256" key="9">
    <source>
        <dbReference type="ARBA" id="ARBA00023224"/>
    </source>
</evidence>
<dbReference type="SUPFAM" id="SSF58104">
    <property type="entry name" value="Methyl-accepting chemotaxis protein (MCP) signaling domain"/>
    <property type="match status" value="1"/>
</dbReference>
<dbReference type="InterPro" id="IPR004090">
    <property type="entry name" value="Chemotax_Me-accpt_rcpt"/>
</dbReference>
<keyword evidence="2" id="KW-1003">Cell membrane</keyword>